<proteinExistence type="predicted"/>
<comment type="caution">
    <text evidence="1">The sequence shown here is derived from an EMBL/GenBank/DDBJ whole genome shotgun (WGS) entry which is preliminary data.</text>
</comment>
<evidence type="ECO:0000313" key="1">
    <source>
        <dbReference type="EMBL" id="EJW96542.1"/>
    </source>
</evidence>
<name>J9G418_9ZZZZ</name>
<dbReference type="Gene3D" id="2.70.70.10">
    <property type="entry name" value="Glucose Permease (Domain IIA)"/>
    <property type="match status" value="1"/>
</dbReference>
<protein>
    <submittedName>
        <fullName evidence="1">Uncharacterized protein</fullName>
    </submittedName>
</protein>
<dbReference type="InterPro" id="IPR011055">
    <property type="entry name" value="Dup_hybrid_motif"/>
</dbReference>
<reference evidence="1" key="1">
    <citation type="journal article" date="2012" name="PLoS ONE">
        <title>Gene sets for utilization of primary and secondary nutrition supplies in the distal gut of endangered iberian lynx.</title>
        <authorList>
            <person name="Alcaide M."/>
            <person name="Messina E."/>
            <person name="Richter M."/>
            <person name="Bargiela R."/>
            <person name="Peplies J."/>
            <person name="Huws S.A."/>
            <person name="Newbold C.J."/>
            <person name="Golyshin P.N."/>
            <person name="Simon M.A."/>
            <person name="Lopez G."/>
            <person name="Yakimov M.M."/>
            <person name="Ferrer M."/>
        </authorList>
    </citation>
    <scope>NUCLEOTIDE SEQUENCE</scope>
</reference>
<dbReference type="SUPFAM" id="SSF51261">
    <property type="entry name" value="Duplicated hybrid motif"/>
    <property type="match status" value="1"/>
</dbReference>
<organism evidence="1">
    <name type="scientific">gut metagenome</name>
    <dbReference type="NCBI Taxonomy" id="749906"/>
    <lineage>
        <taxon>unclassified sequences</taxon>
        <taxon>metagenomes</taxon>
        <taxon>organismal metagenomes</taxon>
    </lineage>
</organism>
<dbReference type="EMBL" id="AMCI01005232">
    <property type="protein sequence ID" value="EJW96542.1"/>
    <property type="molecule type" value="Genomic_DNA"/>
</dbReference>
<feature type="non-terminal residue" evidence="1">
    <location>
        <position position="197"/>
    </location>
</feature>
<dbReference type="AlphaFoldDB" id="J9G418"/>
<gene>
    <name evidence="1" type="ORF">EVA_15351</name>
</gene>
<dbReference type="CDD" id="cd12797">
    <property type="entry name" value="M23_peptidase"/>
    <property type="match status" value="1"/>
</dbReference>
<sequence>MALLSFFRLERAPHMVINRNAKTNAAMVWPFDTSAATLKDSLTDTETEGGNMRIRLVGQNLYLTKAANSYMLYWKPKSANDSGQFFKLERVDFAPTGVTCLPCHYTGYGSRYGNVHNAVDLVNSEGTPIYAWCDGVIARRLIYNRHNMGASGNDSLGNCLFLHSKNPNTGVNSSTYVRAIYAHLNSFAGGIQVNTAV</sequence>
<accession>J9G418</accession>